<accession>X0WS05</accession>
<name>X0WS05_9ZZZZ</name>
<dbReference type="AlphaFoldDB" id="X0WS05"/>
<sequence length="200" mass="23561">MPNVDRLRSIRTFPSLVKYLRDELDWPIETDDFEDLTFDYAPEELIPNAKVAAKLQDIKQLRPLTSNQPWGIFFIKFEPKRLPIVVMRRILRSLVIKKRQSAQKAERPYWQMHDLLFVSSYGEQGDRVISFAHFSDPEGESLLPTLRVLAWDDKDTVLHLDHAHETLKAKLRWPDDESDVDAWRSSWAFAFTLRPREVIT</sequence>
<gene>
    <name evidence="1" type="ORF">S01H1_57881</name>
</gene>
<reference evidence="1" key="1">
    <citation type="journal article" date="2014" name="Front. Microbiol.">
        <title>High frequency of phylogenetically diverse reductive dehalogenase-homologous genes in deep subseafloor sedimentary metagenomes.</title>
        <authorList>
            <person name="Kawai M."/>
            <person name="Futagami T."/>
            <person name="Toyoda A."/>
            <person name="Takaki Y."/>
            <person name="Nishi S."/>
            <person name="Hori S."/>
            <person name="Arai W."/>
            <person name="Tsubouchi T."/>
            <person name="Morono Y."/>
            <person name="Uchiyama I."/>
            <person name="Ito T."/>
            <person name="Fujiyama A."/>
            <person name="Inagaki F."/>
            <person name="Takami H."/>
        </authorList>
    </citation>
    <scope>NUCLEOTIDE SEQUENCE</scope>
    <source>
        <strain evidence="1">Expedition CK06-06</strain>
    </source>
</reference>
<protein>
    <submittedName>
        <fullName evidence="1">Uncharacterized protein</fullName>
    </submittedName>
</protein>
<comment type="caution">
    <text evidence="1">The sequence shown here is derived from an EMBL/GenBank/DDBJ whole genome shotgun (WGS) entry which is preliminary data.</text>
</comment>
<dbReference type="EMBL" id="BARS01037778">
    <property type="protein sequence ID" value="GAG15461.1"/>
    <property type="molecule type" value="Genomic_DNA"/>
</dbReference>
<proteinExistence type="predicted"/>
<feature type="non-terminal residue" evidence="1">
    <location>
        <position position="200"/>
    </location>
</feature>
<evidence type="ECO:0000313" key="1">
    <source>
        <dbReference type="EMBL" id="GAG15461.1"/>
    </source>
</evidence>
<organism evidence="1">
    <name type="scientific">marine sediment metagenome</name>
    <dbReference type="NCBI Taxonomy" id="412755"/>
    <lineage>
        <taxon>unclassified sequences</taxon>
        <taxon>metagenomes</taxon>
        <taxon>ecological metagenomes</taxon>
    </lineage>
</organism>